<gene>
    <name evidence="2" type="ORF">B0I35DRAFT_401179</name>
</gene>
<dbReference type="CDD" id="cd19481">
    <property type="entry name" value="RecA-like_protease"/>
    <property type="match status" value="1"/>
</dbReference>
<reference evidence="2" key="1">
    <citation type="journal article" date="2021" name="Nat. Commun.">
        <title>Genetic determinants of endophytism in the Arabidopsis root mycobiome.</title>
        <authorList>
            <person name="Mesny F."/>
            <person name="Miyauchi S."/>
            <person name="Thiergart T."/>
            <person name="Pickel B."/>
            <person name="Atanasova L."/>
            <person name="Karlsson M."/>
            <person name="Huettel B."/>
            <person name="Barry K.W."/>
            <person name="Haridas S."/>
            <person name="Chen C."/>
            <person name="Bauer D."/>
            <person name="Andreopoulos W."/>
            <person name="Pangilinan J."/>
            <person name="LaButti K."/>
            <person name="Riley R."/>
            <person name="Lipzen A."/>
            <person name="Clum A."/>
            <person name="Drula E."/>
            <person name="Henrissat B."/>
            <person name="Kohler A."/>
            <person name="Grigoriev I.V."/>
            <person name="Martin F.M."/>
            <person name="Hacquard S."/>
        </authorList>
    </citation>
    <scope>NUCLEOTIDE SEQUENCE</scope>
    <source>
        <strain evidence="2">MPI-CAGE-CH-0235</strain>
    </source>
</reference>
<sequence>MTDLPAGFEAYSKVVQRHIPSKEGEEKKETEPQANGRFIDVTEYWLSEDEPGECVPTGQAPNVAALARSRYGENSLLLRRIVVPGRSQKLQLELQSNSLQRVFRDVTGDLATVNVHADPIVLAAPYHELYHFRKELRKVQETTKDQLVKRELQLLKDFEDEHLSRTMKIKEIDDHKGNGTITFEYLWALFKPHQLVIMQTDLAGTEPVYFCAIFQKFSISSDARFWYLDIEHMSFDGTRFGRVEKTLQFSAFMGVRNIRSLPVYPYSYHQDKPGLRMKLEERGKSFIKLCKGGQDEAARGYLCDYQGPVWIRGRVLIDPRGFAGENPLFRESIMSNTTNKSSDGPRTVHTDNITSDDLICFPAQIAGYSLVTKHIGFFHISGLHDVSWEKEEALSMFNSSSNMRAIHRIISGYSYRSSSFGYSIADKGKGLVFLFYGPSGTGKTLTAECVAEHLRRPLYRASGADLGSGTYEVESNLQAAFDRIARWKAILLLDEADAFMTKRSDDSLERNNLVTILLRLLEYQSGIVILTTNREKQFDEAFHSRIHVTIGFPALTSTAREAIWRKQFKFVAGKQQLPGLSDKDFAALSELKLDGRSIKNVYHIAWLHMNAGGSSGVVSLRDLKEVLPIALGDVSPELKKQIQEFCEGT</sequence>
<dbReference type="AlphaFoldDB" id="A0A8K0SER1"/>
<proteinExistence type="predicted"/>
<dbReference type="InterPro" id="IPR003959">
    <property type="entry name" value="ATPase_AAA_core"/>
</dbReference>
<dbReference type="PANTHER" id="PTHR46411:SF2">
    <property type="entry name" value="AAA+ ATPASE DOMAIN-CONTAINING PROTEIN"/>
    <property type="match status" value="1"/>
</dbReference>
<evidence type="ECO:0000259" key="1">
    <source>
        <dbReference type="SMART" id="SM00382"/>
    </source>
</evidence>
<accession>A0A8K0SER1</accession>
<dbReference type="Pfam" id="PF00004">
    <property type="entry name" value="AAA"/>
    <property type="match status" value="1"/>
</dbReference>
<dbReference type="PANTHER" id="PTHR46411">
    <property type="entry name" value="FAMILY ATPASE, PUTATIVE-RELATED"/>
    <property type="match status" value="1"/>
</dbReference>
<name>A0A8K0SER1_9HYPO</name>
<dbReference type="Proteomes" id="UP000813444">
    <property type="component" value="Unassembled WGS sequence"/>
</dbReference>
<evidence type="ECO:0000313" key="2">
    <source>
        <dbReference type="EMBL" id="KAH7304435.1"/>
    </source>
</evidence>
<dbReference type="EMBL" id="JAGPNK010000023">
    <property type="protein sequence ID" value="KAH7304435.1"/>
    <property type="molecule type" value="Genomic_DNA"/>
</dbReference>
<evidence type="ECO:0000313" key="3">
    <source>
        <dbReference type="Proteomes" id="UP000813444"/>
    </source>
</evidence>
<dbReference type="SUPFAM" id="SSF52540">
    <property type="entry name" value="P-loop containing nucleoside triphosphate hydrolases"/>
    <property type="match status" value="1"/>
</dbReference>
<comment type="caution">
    <text evidence="2">The sequence shown here is derived from an EMBL/GenBank/DDBJ whole genome shotgun (WGS) entry which is preliminary data.</text>
</comment>
<dbReference type="PRINTS" id="PR00300">
    <property type="entry name" value="CLPPROTEASEA"/>
</dbReference>
<dbReference type="Pfam" id="PF22942">
    <property type="entry name" value="DUF7025"/>
    <property type="match status" value="1"/>
</dbReference>
<keyword evidence="3" id="KW-1185">Reference proteome</keyword>
<dbReference type="InterPro" id="IPR003593">
    <property type="entry name" value="AAA+_ATPase"/>
</dbReference>
<dbReference type="SMART" id="SM00382">
    <property type="entry name" value="AAA"/>
    <property type="match status" value="1"/>
</dbReference>
<protein>
    <submittedName>
        <fullName evidence="2">P-loop containing nucleoside triphosphate hydrolase protein</fullName>
    </submittedName>
</protein>
<organism evidence="2 3">
    <name type="scientific">Stachybotrys elegans</name>
    <dbReference type="NCBI Taxonomy" id="80388"/>
    <lineage>
        <taxon>Eukaryota</taxon>
        <taxon>Fungi</taxon>
        <taxon>Dikarya</taxon>
        <taxon>Ascomycota</taxon>
        <taxon>Pezizomycotina</taxon>
        <taxon>Sordariomycetes</taxon>
        <taxon>Hypocreomycetidae</taxon>
        <taxon>Hypocreales</taxon>
        <taxon>Stachybotryaceae</taxon>
        <taxon>Stachybotrys</taxon>
    </lineage>
</organism>
<dbReference type="GO" id="GO:0005524">
    <property type="term" value="F:ATP binding"/>
    <property type="evidence" value="ECO:0007669"/>
    <property type="project" value="InterPro"/>
</dbReference>
<dbReference type="Gene3D" id="3.40.50.300">
    <property type="entry name" value="P-loop containing nucleotide triphosphate hydrolases"/>
    <property type="match status" value="1"/>
</dbReference>
<dbReference type="GO" id="GO:0016887">
    <property type="term" value="F:ATP hydrolysis activity"/>
    <property type="evidence" value="ECO:0007669"/>
    <property type="project" value="InterPro"/>
</dbReference>
<dbReference type="InterPro" id="IPR054289">
    <property type="entry name" value="DUF7025"/>
</dbReference>
<feature type="domain" description="AAA+ ATPase" evidence="1">
    <location>
        <begin position="429"/>
        <end position="552"/>
    </location>
</feature>
<dbReference type="OrthoDB" id="10042665at2759"/>
<dbReference type="InterPro" id="IPR001270">
    <property type="entry name" value="ClpA/B"/>
</dbReference>
<keyword evidence="2" id="KW-0378">Hydrolase</keyword>
<dbReference type="InterPro" id="IPR027417">
    <property type="entry name" value="P-loop_NTPase"/>
</dbReference>